<sequence>MPKRRYLPIEALLNVDVVVLMIQTRNAAFPAQAPLTHLFGAERANPKITSKTILQSGLQYSSRFHGNLRTSGQFHRFSGQRRRFLHHRSGASCVRRSRHLPEGEHCHLEAMNFT</sequence>
<name>A0A4U5NHU5_STECR</name>
<reference evidence="1 2" key="1">
    <citation type="journal article" date="2015" name="Genome Biol.">
        <title>Comparative genomics of Steinernema reveals deeply conserved gene regulatory networks.</title>
        <authorList>
            <person name="Dillman A.R."/>
            <person name="Macchietto M."/>
            <person name="Porter C.F."/>
            <person name="Rogers A."/>
            <person name="Williams B."/>
            <person name="Antoshechkin I."/>
            <person name="Lee M.M."/>
            <person name="Goodwin Z."/>
            <person name="Lu X."/>
            <person name="Lewis E.E."/>
            <person name="Goodrich-Blair H."/>
            <person name="Stock S.P."/>
            <person name="Adams B.J."/>
            <person name="Sternberg P.W."/>
            <person name="Mortazavi A."/>
        </authorList>
    </citation>
    <scope>NUCLEOTIDE SEQUENCE [LARGE SCALE GENOMIC DNA]</scope>
    <source>
        <strain evidence="1 2">ALL</strain>
    </source>
</reference>
<dbReference type="Proteomes" id="UP000298663">
    <property type="component" value="Unassembled WGS sequence"/>
</dbReference>
<keyword evidence="2" id="KW-1185">Reference proteome</keyword>
<comment type="caution">
    <text evidence="1">The sequence shown here is derived from an EMBL/GenBank/DDBJ whole genome shotgun (WGS) entry which is preliminary data.</text>
</comment>
<proteinExistence type="predicted"/>
<protein>
    <submittedName>
        <fullName evidence="1">Uncharacterized protein</fullName>
    </submittedName>
</protein>
<dbReference type="AlphaFoldDB" id="A0A4U5NHU5"/>
<dbReference type="EMBL" id="AZBU02000004">
    <property type="protein sequence ID" value="TKR82302.1"/>
    <property type="molecule type" value="Genomic_DNA"/>
</dbReference>
<gene>
    <name evidence="1" type="ORF">L596_016044</name>
</gene>
<reference evidence="1 2" key="2">
    <citation type="journal article" date="2019" name="G3 (Bethesda)">
        <title>Hybrid Assembly of the Genome of the Entomopathogenic Nematode Steinernema carpocapsae Identifies the X-Chromosome.</title>
        <authorList>
            <person name="Serra L."/>
            <person name="Macchietto M."/>
            <person name="Macias-Munoz A."/>
            <person name="McGill C.J."/>
            <person name="Rodriguez I.M."/>
            <person name="Rodriguez B."/>
            <person name="Murad R."/>
            <person name="Mortazavi A."/>
        </authorList>
    </citation>
    <scope>NUCLEOTIDE SEQUENCE [LARGE SCALE GENOMIC DNA]</scope>
    <source>
        <strain evidence="1 2">ALL</strain>
    </source>
</reference>
<evidence type="ECO:0000313" key="1">
    <source>
        <dbReference type="EMBL" id="TKR82302.1"/>
    </source>
</evidence>
<evidence type="ECO:0000313" key="2">
    <source>
        <dbReference type="Proteomes" id="UP000298663"/>
    </source>
</evidence>
<accession>A0A4U5NHU5</accession>
<organism evidence="1 2">
    <name type="scientific">Steinernema carpocapsae</name>
    <name type="common">Entomopathogenic nematode</name>
    <dbReference type="NCBI Taxonomy" id="34508"/>
    <lineage>
        <taxon>Eukaryota</taxon>
        <taxon>Metazoa</taxon>
        <taxon>Ecdysozoa</taxon>
        <taxon>Nematoda</taxon>
        <taxon>Chromadorea</taxon>
        <taxon>Rhabditida</taxon>
        <taxon>Tylenchina</taxon>
        <taxon>Panagrolaimomorpha</taxon>
        <taxon>Strongyloidoidea</taxon>
        <taxon>Steinernematidae</taxon>
        <taxon>Steinernema</taxon>
    </lineage>
</organism>